<dbReference type="InterPro" id="IPR036318">
    <property type="entry name" value="FAD-bd_PCMH-like_sf"/>
</dbReference>
<dbReference type="PANTHER" id="PTHR42973:SF54">
    <property type="entry name" value="FAD-BINDING PCMH-TYPE DOMAIN-CONTAINING PROTEIN"/>
    <property type="match status" value="1"/>
</dbReference>
<keyword evidence="3" id="KW-0274">FAD</keyword>
<evidence type="ECO:0000313" key="8">
    <source>
        <dbReference type="EMBL" id="KAF3208787.1"/>
    </source>
</evidence>
<sequence length="591" mass="63573">MARLSIIALGLLYGLSNILGVVADTTTLTDPAIDGTIDLGFPSVNITAILAEAENELGVNGTITDNLPDDGYGAPGTTITARDIEKLQELRKRTFGNSKGIFGAIACLSLKIIFPTKTATQGSSNYHSWNNPSFWSATTYMTPTCVFRPTTVDDVSLAMQIIFISQSDFNVVGGGHSAIKGWANTEDGVLIILSGLTGVKVKSGYAEVSAGERWGNVFTVLDQHKLMALGGRMSPVGVPGLVLGGGISYLTNQHGFVADQVKNFQVVLANGWVVNANAVANADLFRALKGGSSNFGIVTRIDLHTWPCPKGVYSGQLYFSDTRDYPKMFDAVYKYHTVGALTDVQSHLISAFVYVQIPGLGGMHMGAFTAFRTISDSETNPGPGPALQEIVDLNPAVKSSSTLQVRPYGSQAVELGSGDVRGLRQDMRDFSVYADKQLYIDLFQIWNSTMTVKHGAKTGFMGTIAFQPITTKAIAAGALRGGNSLGLEGNTKTMAIINLTHQWLDPTHDQEILASLDEVMTKSIALAKARGLHHRYYYLNYAHKDSNPICGYGRASVDRLKKVSKFYDPCGVFQSRVPGGFKIPEPSSCPI</sequence>
<evidence type="ECO:0000313" key="12">
    <source>
        <dbReference type="Proteomes" id="UP000479691"/>
    </source>
</evidence>
<evidence type="ECO:0000313" key="11">
    <source>
        <dbReference type="Proteomes" id="UP000472727"/>
    </source>
</evidence>
<dbReference type="EMBL" id="WIWS01000073">
    <property type="protein sequence ID" value="KAF3211695.1"/>
    <property type="molecule type" value="Genomic_DNA"/>
</dbReference>
<dbReference type="SUPFAM" id="SSF56176">
    <property type="entry name" value="FAD-binding/transporter-associated domain-like"/>
    <property type="match status" value="1"/>
</dbReference>
<dbReference type="InterPro" id="IPR050416">
    <property type="entry name" value="FAD-linked_Oxidoreductase"/>
</dbReference>
<protein>
    <recommendedName>
        <fullName evidence="6">FAD-binding PCMH-type domain-containing protein</fullName>
    </recommendedName>
</protein>
<evidence type="ECO:0000256" key="4">
    <source>
        <dbReference type="ARBA" id="ARBA00023002"/>
    </source>
</evidence>
<evidence type="ECO:0000256" key="3">
    <source>
        <dbReference type="ARBA" id="ARBA00022827"/>
    </source>
</evidence>
<dbReference type="OrthoDB" id="2151789at2759"/>
<dbReference type="PANTHER" id="PTHR42973">
    <property type="entry name" value="BINDING OXIDOREDUCTASE, PUTATIVE (AFU_ORTHOLOGUE AFUA_1G17690)-RELATED"/>
    <property type="match status" value="1"/>
</dbReference>
<dbReference type="EMBL" id="JAABOE010000014">
    <property type="protein sequence ID" value="KAF3187388.1"/>
    <property type="molecule type" value="Genomic_DNA"/>
</dbReference>
<evidence type="ECO:0000259" key="6">
    <source>
        <dbReference type="PROSITE" id="PS51387"/>
    </source>
</evidence>
<dbReference type="Gene3D" id="3.30.465.10">
    <property type="match status" value="1"/>
</dbReference>
<keyword evidence="4" id="KW-0560">Oxidoreductase</keyword>
<reference evidence="11 12" key="1">
    <citation type="submission" date="2019-06" db="EMBL/GenBank/DDBJ databases">
        <authorList>
            <person name="Palmer J.M."/>
        </authorList>
    </citation>
    <scope>NUCLEOTIDE SEQUENCE [LARGE SCALE GENOMIC DNA]</scope>
    <source>
        <strain evidence="9 11">TWF106</strain>
        <strain evidence="10 13">TWF191</strain>
        <strain evidence="8">TWF679</strain>
        <strain evidence="7 12">TWF788</strain>
    </source>
</reference>
<evidence type="ECO:0000256" key="5">
    <source>
        <dbReference type="SAM" id="SignalP"/>
    </source>
</evidence>
<dbReference type="AlphaFoldDB" id="A0A6G1MFV9"/>
<keyword evidence="2" id="KW-0285">Flavoprotein</keyword>
<dbReference type="InterPro" id="IPR006094">
    <property type="entry name" value="Oxid_FAD_bind_N"/>
</dbReference>
<feature type="domain" description="FAD-binding PCMH-type" evidence="6">
    <location>
        <begin position="139"/>
        <end position="308"/>
    </location>
</feature>
<dbReference type="EMBL" id="WIWT01000045">
    <property type="protein sequence ID" value="KAF3208787.1"/>
    <property type="molecule type" value="Genomic_DNA"/>
</dbReference>
<comment type="similarity">
    <text evidence="1">Belongs to the oxygen-dependent FAD-linked oxidoreductase family.</text>
</comment>
<dbReference type="GO" id="GO:0071949">
    <property type="term" value="F:FAD binding"/>
    <property type="evidence" value="ECO:0007669"/>
    <property type="project" value="InterPro"/>
</dbReference>
<evidence type="ECO:0000256" key="1">
    <source>
        <dbReference type="ARBA" id="ARBA00005466"/>
    </source>
</evidence>
<dbReference type="GO" id="GO:0016491">
    <property type="term" value="F:oxidoreductase activity"/>
    <property type="evidence" value="ECO:0007669"/>
    <property type="project" value="UniProtKB-KW"/>
</dbReference>
<accession>A0A6G1MFV9</accession>
<organism evidence="10 13">
    <name type="scientific">Orbilia oligospora</name>
    <name type="common">Nematode-trapping fungus</name>
    <name type="synonym">Arthrobotrys oligospora</name>
    <dbReference type="NCBI Taxonomy" id="2813651"/>
    <lineage>
        <taxon>Eukaryota</taxon>
        <taxon>Fungi</taxon>
        <taxon>Dikarya</taxon>
        <taxon>Ascomycota</taxon>
        <taxon>Pezizomycotina</taxon>
        <taxon>Orbiliomycetes</taxon>
        <taxon>Orbiliales</taxon>
        <taxon>Orbiliaceae</taxon>
        <taxon>Orbilia</taxon>
    </lineage>
</organism>
<evidence type="ECO:0000313" key="9">
    <source>
        <dbReference type="EMBL" id="KAF3211695.1"/>
    </source>
</evidence>
<comment type="caution">
    <text evidence="10">The sequence shown here is derived from an EMBL/GenBank/DDBJ whole genome shotgun (WGS) entry which is preliminary data.</text>
</comment>
<dbReference type="PROSITE" id="PS51387">
    <property type="entry name" value="FAD_PCMH"/>
    <property type="match status" value="1"/>
</dbReference>
<keyword evidence="5" id="KW-0732">Signal</keyword>
<name>A0A6G1MFV9_ORBOL</name>
<proteinExistence type="inferred from homology"/>
<dbReference type="EMBL" id="WIPF01000026">
    <property type="protein sequence ID" value="KAF3225797.1"/>
    <property type="molecule type" value="Genomic_DNA"/>
</dbReference>
<gene>
    <name evidence="9" type="ORF">TWF106_010147</name>
    <name evidence="10" type="ORF">TWF191_005144</name>
    <name evidence="8" type="ORF">TWF679_007613</name>
    <name evidence="7" type="ORF">TWF788_002305</name>
</gene>
<feature type="signal peptide" evidence="5">
    <location>
        <begin position="1"/>
        <end position="23"/>
    </location>
</feature>
<feature type="chain" id="PRO_5041172995" description="FAD-binding PCMH-type domain-containing protein" evidence="5">
    <location>
        <begin position="24"/>
        <end position="591"/>
    </location>
</feature>
<evidence type="ECO:0000313" key="7">
    <source>
        <dbReference type="EMBL" id="KAF3187388.1"/>
    </source>
</evidence>
<evidence type="ECO:0000313" key="10">
    <source>
        <dbReference type="EMBL" id="KAF3225797.1"/>
    </source>
</evidence>
<evidence type="ECO:0000313" key="13">
    <source>
        <dbReference type="Proteomes" id="UP000483672"/>
    </source>
</evidence>
<dbReference type="Proteomes" id="UP000472727">
    <property type="component" value="Unassembled WGS sequence"/>
</dbReference>
<dbReference type="Proteomes" id="UP000614610">
    <property type="component" value="Unassembled WGS sequence"/>
</dbReference>
<dbReference type="Pfam" id="PF01565">
    <property type="entry name" value="FAD_binding_4"/>
    <property type="match status" value="1"/>
</dbReference>
<dbReference type="Proteomes" id="UP000483672">
    <property type="component" value="Unassembled WGS sequence"/>
</dbReference>
<dbReference type="InterPro" id="IPR016169">
    <property type="entry name" value="FAD-bd_PCMH_sub2"/>
</dbReference>
<dbReference type="InterPro" id="IPR016166">
    <property type="entry name" value="FAD-bd_PCMH"/>
</dbReference>
<evidence type="ECO:0000256" key="2">
    <source>
        <dbReference type="ARBA" id="ARBA00022630"/>
    </source>
</evidence>
<dbReference type="Proteomes" id="UP000479691">
    <property type="component" value="Unassembled WGS sequence"/>
</dbReference>